<evidence type="ECO:0000313" key="3">
    <source>
        <dbReference type="Proteomes" id="UP000053593"/>
    </source>
</evidence>
<dbReference type="Proteomes" id="UP000053593">
    <property type="component" value="Unassembled WGS sequence"/>
</dbReference>
<organism evidence="2 3">
    <name type="scientific">Collybiopsis luxurians FD-317 M1</name>
    <dbReference type="NCBI Taxonomy" id="944289"/>
    <lineage>
        <taxon>Eukaryota</taxon>
        <taxon>Fungi</taxon>
        <taxon>Dikarya</taxon>
        <taxon>Basidiomycota</taxon>
        <taxon>Agaricomycotina</taxon>
        <taxon>Agaricomycetes</taxon>
        <taxon>Agaricomycetidae</taxon>
        <taxon>Agaricales</taxon>
        <taxon>Marasmiineae</taxon>
        <taxon>Omphalotaceae</taxon>
        <taxon>Collybiopsis</taxon>
        <taxon>Collybiopsis luxurians</taxon>
    </lineage>
</organism>
<keyword evidence="1" id="KW-0472">Membrane</keyword>
<dbReference type="EMBL" id="KN834798">
    <property type="protein sequence ID" value="KIK56425.1"/>
    <property type="molecule type" value="Genomic_DNA"/>
</dbReference>
<keyword evidence="1" id="KW-0812">Transmembrane</keyword>
<gene>
    <name evidence="2" type="ORF">GYMLUDRAFT_247923</name>
</gene>
<reference evidence="2 3" key="1">
    <citation type="submission" date="2014-04" db="EMBL/GenBank/DDBJ databases">
        <title>Evolutionary Origins and Diversification of the Mycorrhizal Mutualists.</title>
        <authorList>
            <consortium name="DOE Joint Genome Institute"/>
            <consortium name="Mycorrhizal Genomics Consortium"/>
            <person name="Kohler A."/>
            <person name="Kuo A."/>
            <person name="Nagy L.G."/>
            <person name="Floudas D."/>
            <person name="Copeland A."/>
            <person name="Barry K.W."/>
            <person name="Cichocki N."/>
            <person name="Veneault-Fourrey C."/>
            <person name="LaButti K."/>
            <person name="Lindquist E.A."/>
            <person name="Lipzen A."/>
            <person name="Lundell T."/>
            <person name="Morin E."/>
            <person name="Murat C."/>
            <person name="Riley R."/>
            <person name="Ohm R."/>
            <person name="Sun H."/>
            <person name="Tunlid A."/>
            <person name="Henrissat B."/>
            <person name="Grigoriev I.V."/>
            <person name="Hibbett D.S."/>
            <person name="Martin F."/>
        </authorList>
    </citation>
    <scope>NUCLEOTIDE SEQUENCE [LARGE SCALE GENOMIC DNA]</scope>
    <source>
        <strain evidence="2 3">FD-317 M1</strain>
    </source>
</reference>
<dbReference type="HOGENOM" id="CLU_2004195_0_0_1"/>
<proteinExistence type="predicted"/>
<accession>A0A0D0B071</accession>
<keyword evidence="3" id="KW-1185">Reference proteome</keyword>
<name>A0A0D0B071_9AGAR</name>
<feature type="transmembrane region" description="Helical" evidence="1">
    <location>
        <begin position="96"/>
        <end position="121"/>
    </location>
</feature>
<evidence type="ECO:0000313" key="2">
    <source>
        <dbReference type="EMBL" id="KIK56425.1"/>
    </source>
</evidence>
<evidence type="ECO:0000256" key="1">
    <source>
        <dbReference type="SAM" id="Phobius"/>
    </source>
</evidence>
<keyword evidence="1" id="KW-1133">Transmembrane helix</keyword>
<protein>
    <submittedName>
        <fullName evidence="2">Uncharacterized protein</fullName>
    </submittedName>
</protein>
<sequence>MKTQCHALGSRFLKALELIFQTLDFCDGTITVFAPLCLFPVLSMNSRKYHPYAHALRRHRREEVLNELRLAKTIAEEREEREARCKDDCDDANDGLLVMLVVLICLRILNAIFMGFVITLLTKI</sequence>
<dbReference type="AlphaFoldDB" id="A0A0D0B071"/>